<dbReference type="AlphaFoldDB" id="A0A6H5HVE2"/>
<comment type="subcellular location">
    <subcellularLocation>
        <location evidence="3">Cytoplasm</location>
    </subcellularLocation>
    <subcellularLocation>
        <location evidence="2">Nucleus</location>
    </subcellularLocation>
</comment>
<keyword evidence="14" id="KW-0539">Nucleus</keyword>
<evidence type="ECO:0000313" key="16">
    <source>
        <dbReference type="EMBL" id="CAB0029555.1"/>
    </source>
</evidence>
<evidence type="ECO:0000256" key="11">
    <source>
        <dbReference type="ARBA" id="ARBA00022884"/>
    </source>
</evidence>
<dbReference type="Proteomes" id="UP000479190">
    <property type="component" value="Unassembled WGS sequence"/>
</dbReference>
<feature type="region of interest" description="Disordered" evidence="15">
    <location>
        <begin position="160"/>
        <end position="189"/>
    </location>
</feature>
<sequence>MLPISKQNITEVWSSNLIQAFKDIKDQIKNTSYVAFDSEFPGAILPKTRETDEWTYIDGTVRRTNPIQFGLAFYGEFENKIIPINTWQINFKFDEDADEKNPDGIKFLKEHGFDFDRHKNEGCTPGCLHERTAFALRIRYIYIADIYVYLSTIATIRAQRQRSGNRTSKCQSDVTRDNTRRWQRDSSSYRARARRAQAQHSTVVLAAQRVVEPRRGGSGASIDFRQNALRGAHHHHYYYPRVSPTELHNARKQRRAHCASIIGIWSKRTWLCALCIRCLLPESHREWSRTRRRRCMDGRAHRNGAAARETEREKLAGLVAEDYRVYMYYVIYIFSCQKNRRSRRVTLINTIFDSGQFSCLPSAAPARARATCPIYGASLSIYTYKTSMIPRDRTDWNPILCKITAARRRKGDADRSKSVRDFSSRRRTRAGTIAYSSNKKKDKKKRKRRTFLVTFIIIIICYTFQRAANYINISRSCGSARPPARIYIYRHAVYNNWDRVPFKFHSASGATSMNLRFATRPRRLQRPNAANTPRLYPHRYQPLMFYVVFVKFTRYERRIRAHVTCLISTRTRAAAVCLCAAGYGRSGENSVLVLVCGSVVPRGLCQLNARRYQRARRRLQPRSTLTKHLYDSALVVSSSNDTISPGRGATPRVRGDPRRFRESCSRKAARYSVAVARDLLRRRLRYQHRARAHEQAAEIQRESRSAAGVGRKRWLDTTLTYLHGAANLQSRFMVFMLIILPFGTGNTRRAATYCARSMHMHICVVHLSYAEHDRLRCARHTTADQPAAPPPAAISMPGGTQAAFAPREQIWPIVVSLVKQAANDHHLRMSDCSARTDCL</sequence>
<gene>
    <name evidence="16" type="ORF">TBRA_LOCUS1585</name>
</gene>
<comment type="similarity">
    <text evidence="4">Belongs to the CAF1 family.</text>
</comment>
<keyword evidence="10" id="KW-0269">Exonuclease</keyword>
<feature type="compositionally biased region" description="Polar residues" evidence="15">
    <location>
        <begin position="161"/>
        <end position="173"/>
    </location>
</feature>
<evidence type="ECO:0000256" key="9">
    <source>
        <dbReference type="ARBA" id="ARBA00022801"/>
    </source>
</evidence>
<keyword evidence="6" id="KW-0963">Cytoplasm</keyword>
<keyword evidence="17" id="KW-1185">Reference proteome</keyword>
<dbReference type="EC" id="3.1.13.4" evidence="5"/>
<keyword evidence="7" id="KW-0540">Nuclease</keyword>
<evidence type="ECO:0000256" key="12">
    <source>
        <dbReference type="ARBA" id="ARBA00023015"/>
    </source>
</evidence>
<evidence type="ECO:0000256" key="2">
    <source>
        <dbReference type="ARBA" id="ARBA00004123"/>
    </source>
</evidence>
<dbReference type="OrthoDB" id="414075at2759"/>
<dbReference type="GO" id="GO:0003723">
    <property type="term" value="F:RNA binding"/>
    <property type="evidence" value="ECO:0007669"/>
    <property type="project" value="UniProtKB-KW"/>
</dbReference>
<evidence type="ECO:0000256" key="8">
    <source>
        <dbReference type="ARBA" id="ARBA00022723"/>
    </source>
</evidence>
<evidence type="ECO:0000256" key="10">
    <source>
        <dbReference type="ARBA" id="ARBA00022839"/>
    </source>
</evidence>
<dbReference type="Gene3D" id="3.30.420.10">
    <property type="entry name" value="Ribonuclease H-like superfamily/Ribonuclease H"/>
    <property type="match status" value="1"/>
</dbReference>
<evidence type="ECO:0000256" key="6">
    <source>
        <dbReference type="ARBA" id="ARBA00022490"/>
    </source>
</evidence>
<protein>
    <recommendedName>
        <fullName evidence="5">poly(A)-specific ribonuclease</fullName>
        <ecNumber evidence="5">3.1.13.4</ecNumber>
    </recommendedName>
</protein>
<evidence type="ECO:0000256" key="15">
    <source>
        <dbReference type="SAM" id="MobiDB-lite"/>
    </source>
</evidence>
<dbReference type="InterPro" id="IPR006941">
    <property type="entry name" value="RNase_CAF1"/>
</dbReference>
<keyword evidence="8" id="KW-0479">Metal-binding</keyword>
<name>A0A6H5HVE2_9HYME</name>
<keyword evidence="11" id="KW-0694">RNA-binding</keyword>
<dbReference type="GO" id="GO:0005737">
    <property type="term" value="C:cytoplasm"/>
    <property type="evidence" value="ECO:0007669"/>
    <property type="project" value="UniProtKB-SubCell"/>
</dbReference>
<dbReference type="GO" id="GO:0005634">
    <property type="term" value="C:nucleus"/>
    <property type="evidence" value="ECO:0007669"/>
    <property type="project" value="UniProtKB-SubCell"/>
</dbReference>
<organism evidence="16 17">
    <name type="scientific">Trichogramma brassicae</name>
    <dbReference type="NCBI Taxonomy" id="86971"/>
    <lineage>
        <taxon>Eukaryota</taxon>
        <taxon>Metazoa</taxon>
        <taxon>Ecdysozoa</taxon>
        <taxon>Arthropoda</taxon>
        <taxon>Hexapoda</taxon>
        <taxon>Insecta</taxon>
        <taxon>Pterygota</taxon>
        <taxon>Neoptera</taxon>
        <taxon>Endopterygota</taxon>
        <taxon>Hymenoptera</taxon>
        <taxon>Apocrita</taxon>
        <taxon>Proctotrupomorpha</taxon>
        <taxon>Chalcidoidea</taxon>
        <taxon>Trichogrammatidae</taxon>
        <taxon>Trichogramma</taxon>
    </lineage>
</organism>
<keyword evidence="13" id="KW-0804">Transcription</keyword>
<accession>A0A6H5HVE2</accession>
<dbReference type="EMBL" id="CADCXV010000335">
    <property type="protein sequence ID" value="CAB0029555.1"/>
    <property type="molecule type" value="Genomic_DNA"/>
</dbReference>
<keyword evidence="12" id="KW-0805">Transcription regulation</keyword>
<dbReference type="PANTHER" id="PTHR10797">
    <property type="entry name" value="CCR4-NOT TRANSCRIPTION COMPLEX SUBUNIT"/>
    <property type="match status" value="1"/>
</dbReference>
<keyword evidence="9" id="KW-0378">Hydrolase</keyword>
<dbReference type="GO" id="GO:0046872">
    <property type="term" value="F:metal ion binding"/>
    <property type="evidence" value="ECO:0007669"/>
    <property type="project" value="UniProtKB-KW"/>
</dbReference>
<evidence type="ECO:0000256" key="13">
    <source>
        <dbReference type="ARBA" id="ARBA00023163"/>
    </source>
</evidence>
<comment type="catalytic activity">
    <reaction evidence="1">
        <text>Exonucleolytic cleavage of poly(A) to 5'-AMP.</text>
        <dbReference type="EC" id="3.1.13.4"/>
    </reaction>
</comment>
<evidence type="ECO:0000256" key="14">
    <source>
        <dbReference type="ARBA" id="ARBA00023242"/>
    </source>
</evidence>
<evidence type="ECO:0000313" key="17">
    <source>
        <dbReference type="Proteomes" id="UP000479190"/>
    </source>
</evidence>
<dbReference type="InterPro" id="IPR012337">
    <property type="entry name" value="RNaseH-like_sf"/>
</dbReference>
<reference evidence="16 17" key="1">
    <citation type="submission" date="2020-02" db="EMBL/GenBank/DDBJ databases">
        <authorList>
            <person name="Ferguson B K."/>
        </authorList>
    </citation>
    <scope>NUCLEOTIDE SEQUENCE [LARGE SCALE GENOMIC DNA]</scope>
</reference>
<evidence type="ECO:0000256" key="4">
    <source>
        <dbReference type="ARBA" id="ARBA00008372"/>
    </source>
</evidence>
<dbReference type="GO" id="GO:0030014">
    <property type="term" value="C:CCR4-NOT complex"/>
    <property type="evidence" value="ECO:0007669"/>
    <property type="project" value="InterPro"/>
</dbReference>
<evidence type="ECO:0000256" key="1">
    <source>
        <dbReference type="ARBA" id="ARBA00001663"/>
    </source>
</evidence>
<evidence type="ECO:0000256" key="7">
    <source>
        <dbReference type="ARBA" id="ARBA00022722"/>
    </source>
</evidence>
<evidence type="ECO:0000256" key="5">
    <source>
        <dbReference type="ARBA" id="ARBA00012161"/>
    </source>
</evidence>
<feature type="compositionally biased region" description="Basic and acidic residues" evidence="15">
    <location>
        <begin position="174"/>
        <end position="184"/>
    </location>
</feature>
<dbReference type="InterPro" id="IPR036397">
    <property type="entry name" value="RNaseH_sf"/>
</dbReference>
<dbReference type="Pfam" id="PF04857">
    <property type="entry name" value="CAF1"/>
    <property type="match status" value="1"/>
</dbReference>
<dbReference type="GO" id="GO:0004535">
    <property type="term" value="F:poly(A)-specific ribonuclease activity"/>
    <property type="evidence" value="ECO:0007669"/>
    <property type="project" value="UniProtKB-EC"/>
</dbReference>
<evidence type="ECO:0000256" key="3">
    <source>
        <dbReference type="ARBA" id="ARBA00004496"/>
    </source>
</evidence>
<dbReference type="SUPFAM" id="SSF53098">
    <property type="entry name" value="Ribonuclease H-like"/>
    <property type="match status" value="1"/>
</dbReference>
<dbReference type="InterPro" id="IPR039637">
    <property type="entry name" value="CNOT7/CNOT8/Pop2"/>
</dbReference>
<proteinExistence type="inferred from homology"/>